<dbReference type="OrthoDB" id="9811841at2"/>
<evidence type="ECO:0000256" key="8">
    <source>
        <dbReference type="ARBA" id="ARBA00022679"/>
    </source>
</evidence>
<dbReference type="PATRIC" id="fig|28128.5.peg.1259"/>
<dbReference type="GO" id="GO:0004134">
    <property type="term" value="F:4-alpha-glucanotransferase activity"/>
    <property type="evidence" value="ECO:0007669"/>
    <property type="project" value="UniProtKB-EC"/>
</dbReference>
<comment type="similarity">
    <text evidence="3">Belongs to the disproportionating enzyme family.</text>
</comment>
<dbReference type="InterPro" id="IPR003385">
    <property type="entry name" value="Glyco_hydro_77"/>
</dbReference>
<dbReference type="Gene3D" id="2.60.40.10">
    <property type="entry name" value="Immunoglobulins"/>
    <property type="match status" value="1"/>
</dbReference>
<keyword evidence="7" id="KW-0328">Glycosyltransferase</keyword>
<dbReference type="Proteomes" id="UP000070533">
    <property type="component" value="Unassembled WGS sequence"/>
</dbReference>
<evidence type="ECO:0000256" key="4">
    <source>
        <dbReference type="ARBA" id="ARBA00012560"/>
    </source>
</evidence>
<comment type="catalytic activity">
    <reaction evidence="1">
        <text>Transfers a segment of a (1-&gt;4)-alpha-D-glucan to a new position in an acceptor, which may be glucose or a (1-&gt;4)-alpha-D-glucan.</text>
        <dbReference type="EC" id="2.4.1.25"/>
    </reaction>
</comment>
<dbReference type="InterPro" id="IPR017853">
    <property type="entry name" value="GH"/>
</dbReference>
<gene>
    <name evidence="13" type="ORF">HMPREF3226_01235</name>
</gene>
<name>A0A133Q952_9BACT</name>
<dbReference type="InterPro" id="IPR013783">
    <property type="entry name" value="Ig-like_fold"/>
</dbReference>
<dbReference type="RefSeq" id="WP_060940599.1">
    <property type="nucleotide sequence ID" value="NZ_KQ957245.1"/>
</dbReference>
<comment type="caution">
    <text evidence="13">The sequence shown here is derived from an EMBL/GenBank/DDBJ whole genome shotgun (WGS) entry which is preliminary data.</text>
</comment>
<keyword evidence="9" id="KW-0119">Carbohydrate metabolism</keyword>
<dbReference type="PANTHER" id="PTHR32518">
    <property type="match status" value="1"/>
</dbReference>
<dbReference type="GO" id="GO:0005737">
    <property type="term" value="C:cytoplasm"/>
    <property type="evidence" value="ECO:0007669"/>
    <property type="project" value="UniProtKB-SubCell"/>
</dbReference>
<evidence type="ECO:0000256" key="10">
    <source>
        <dbReference type="ARBA" id="ARBA00031423"/>
    </source>
</evidence>
<evidence type="ECO:0000313" key="13">
    <source>
        <dbReference type="EMBL" id="KXA39400.1"/>
    </source>
</evidence>
<dbReference type="GO" id="GO:2001070">
    <property type="term" value="F:starch binding"/>
    <property type="evidence" value="ECO:0007669"/>
    <property type="project" value="InterPro"/>
</dbReference>
<sequence>MNLQFCIEYQTYYGQDLVLNVITGRQFGDANISQYRMHTADGLHWLVDINREVTPGSQLDYFYSVHVGDYEESREWVVAPHRIVFNSVDALNYRIFDHWRVIPDNAYLYTSAITDCVVGSTIAKAGQKKIKRCVCLKVQAPQLGVGDELRLVGADPVLGAWKERKALKMVRQNVNEWIVCIDAASLASSKMEFKFLIENASKEYSPLWENCNNRTIELPVMEEGDTVVYELDEAYFALPPVRVAGTLVPVFSLRSKDSFGIGDFGDLKKMIDWVSLTKQRLLQILPINDTTITHTWTDSYPYSCISIFALHPQYVDLTKLPELADKSQRERFEALRKELNALPQIDYERVNAAKEEYLKLIYKQVGKTVIASRDFKNFFVENEEWLVPYAQYCYLRDKNGTADFSKWPDHQQWDEAERQPLSSPRNKAYKDVEFYYFVQFILSSQLKAVHDYATSRRVILKGDIPIGVNRYGCDVWTEPRYFNLNGQAGAPPDGFSANGQNWGFPTYNWDEMIKDGCRWWVRRFQNMSNYFDAYRIDHVLGFFRIWEIPVHSVHGLLGQFAPALGMSREEIEGYGLHWQEELFTEPFITDWVLDRIFKEHADEVRNTYLIHKWGDRYSMRAEYDTQRKVEAAFEGRDTEKDIWIRDGLYALISDVLFVRDHKDPNRFHPRITVQMDFIYESLYDSDKAIFNRLYNDYFYRRNNQFWYQEAMKKLPKLVNATRMLVCAEDLGMVPDCVAWVMNELKILSLEIQSMPKDPKVTFGHLGANPYRSVSTISTHDMATLRQWWDEDWERAQHYFNSMLHQDGPASHPLPGWTAREIVGRHLASPSMLCVLGIQDWMSIDERLRLADANAERINVPANPKHYWRYRMHIGIEELMKVNDFNHNITDLIAQSGR</sequence>
<dbReference type="SUPFAM" id="SSF49452">
    <property type="entry name" value="Starch-binding domain-like"/>
    <property type="match status" value="1"/>
</dbReference>
<dbReference type="EMBL" id="LRQG01000092">
    <property type="protein sequence ID" value="KXA39400.1"/>
    <property type="molecule type" value="Genomic_DNA"/>
</dbReference>
<keyword evidence="14" id="KW-1185">Reference proteome</keyword>
<evidence type="ECO:0000256" key="5">
    <source>
        <dbReference type="ARBA" id="ARBA00020295"/>
    </source>
</evidence>
<dbReference type="AlphaFoldDB" id="A0A133Q952"/>
<dbReference type="EC" id="2.4.1.25" evidence="4"/>
<evidence type="ECO:0000256" key="6">
    <source>
        <dbReference type="ARBA" id="ARBA00022490"/>
    </source>
</evidence>
<accession>A0A133Q952</accession>
<evidence type="ECO:0000256" key="2">
    <source>
        <dbReference type="ARBA" id="ARBA00004496"/>
    </source>
</evidence>
<dbReference type="InterPro" id="IPR002044">
    <property type="entry name" value="CBM20"/>
</dbReference>
<evidence type="ECO:0000259" key="12">
    <source>
        <dbReference type="PROSITE" id="PS51166"/>
    </source>
</evidence>
<dbReference type="InterPro" id="IPR013784">
    <property type="entry name" value="Carb-bd-like_fold"/>
</dbReference>
<feature type="domain" description="CBM20" evidence="12">
    <location>
        <begin position="126"/>
        <end position="233"/>
    </location>
</feature>
<evidence type="ECO:0000256" key="1">
    <source>
        <dbReference type="ARBA" id="ARBA00000439"/>
    </source>
</evidence>
<dbReference type="Gene3D" id="3.20.20.80">
    <property type="entry name" value="Glycosidases"/>
    <property type="match status" value="2"/>
</dbReference>
<proteinExistence type="inferred from homology"/>
<evidence type="ECO:0000256" key="7">
    <source>
        <dbReference type="ARBA" id="ARBA00022676"/>
    </source>
</evidence>
<dbReference type="STRING" id="28128.HMPREF3226_01235"/>
<comment type="subcellular location">
    <subcellularLocation>
        <location evidence="2">Cytoplasm</location>
    </subcellularLocation>
</comment>
<evidence type="ECO:0000256" key="11">
    <source>
        <dbReference type="ARBA" id="ARBA00031501"/>
    </source>
</evidence>
<keyword evidence="6" id="KW-0963">Cytoplasm</keyword>
<evidence type="ECO:0000256" key="9">
    <source>
        <dbReference type="ARBA" id="ARBA00023277"/>
    </source>
</evidence>
<dbReference type="Pfam" id="PF02446">
    <property type="entry name" value="Glyco_hydro_77"/>
    <property type="match status" value="1"/>
</dbReference>
<evidence type="ECO:0000313" key="14">
    <source>
        <dbReference type="Proteomes" id="UP000070533"/>
    </source>
</evidence>
<dbReference type="PANTHER" id="PTHR32518:SF3">
    <property type="entry name" value="4-ALPHA-GLUCANOTRANSFERASE"/>
    <property type="match status" value="1"/>
</dbReference>
<dbReference type="eggNOG" id="COG1640">
    <property type="taxonomic scope" value="Bacteria"/>
</dbReference>
<evidence type="ECO:0000256" key="3">
    <source>
        <dbReference type="ARBA" id="ARBA00005684"/>
    </source>
</evidence>
<protein>
    <recommendedName>
        <fullName evidence="5">4-alpha-glucanotransferase</fullName>
        <ecNumber evidence="4">2.4.1.25</ecNumber>
    </recommendedName>
    <alternativeName>
        <fullName evidence="10">Amylomaltase</fullName>
    </alternativeName>
    <alternativeName>
        <fullName evidence="11">Disproportionating enzyme</fullName>
    </alternativeName>
</protein>
<organism evidence="13 14">
    <name type="scientific">Prevotella corporis</name>
    <dbReference type="NCBI Taxonomy" id="28128"/>
    <lineage>
        <taxon>Bacteria</taxon>
        <taxon>Pseudomonadati</taxon>
        <taxon>Bacteroidota</taxon>
        <taxon>Bacteroidia</taxon>
        <taxon>Bacteroidales</taxon>
        <taxon>Prevotellaceae</taxon>
        <taxon>Prevotella</taxon>
    </lineage>
</organism>
<dbReference type="SMART" id="SM01065">
    <property type="entry name" value="CBM_2"/>
    <property type="match status" value="1"/>
</dbReference>
<dbReference type="GO" id="GO:0005975">
    <property type="term" value="P:carbohydrate metabolic process"/>
    <property type="evidence" value="ECO:0007669"/>
    <property type="project" value="InterPro"/>
</dbReference>
<reference evidence="14" key="1">
    <citation type="submission" date="2016-01" db="EMBL/GenBank/DDBJ databases">
        <authorList>
            <person name="Mitreva M."/>
            <person name="Pepin K.H."/>
            <person name="Mihindukulasuriya K.A."/>
            <person name="Fulton R."/>
            <person name="Fronick C."/>
            <person name="O'Laughlin M."/>
            <person name="Miner T."/>
            <person name="Herter B."/>
            <person name="Rosa B.A."/>
            <person name="Cordes M."/>
            <person name="Tomlinson C."/>
            <person name="Wollam A."/>
            <person name="Palsikar V.B."/>
            <person name="Mardis E.R."/>
            <person name="Wilson R.K."/>
        </authorList>
    </citation>
    <scope>NUCLEOTIDE SEQUENCE [LARGE SCALE GENOMIC DNA]</scope>
    <source>
        <strain evidence="14">MJR7716</strain>
    </source>
</reference>
<dbReference type="PROSITE" id="PS51166">
    <property type="entry name" value="CBM20"/>
    <property type="match status" value="1"/>
</dbReference>
<keyword evidence="8 13" id="KW-0808">Transferase</keyword>
<dbReference type="SUPFAM" id="SSF51445">
    <property type="entry name" value="(Trans)glycosidases"/>
    <property type="match status" value="1"/>
</dbReference>
<dbReference type="Pfam" id="PF00686">
    <property type="entry name" value="CBM_20"/>
    <property type="match status" value="1"/>
</dbReference>